<name>A0A7J6BBC4_AMEME</name>
<accession>A0A7J6BBC4</accession>
<comment type="caution">
    <text evidence="1">The sequence shown here is derived from an EMBL/GenBank/DDBJ whole genome shotgun (WGS) entry which is preliminary data.</text>
</comment>
<reference evidence="1 2" key="1">
    <citation type="submission" date="2020-02" db="EMBL/GenBank/DDBJ databases">
        <title>A chromosome-scale genome assembly of the black bullhead catfish (Ameiurus melas).</title>
        <authorList>
            <person name="Wen M."/>
            <person name="Zham M."/>
            <person name="Cabau C."/>
            <person name="Klopp C."/>
            <person name="Donnadieu C."/>
            <person name="Roques C."/>
            <person name="Bouchez O."/>
            <person name="Lampietro C."/>
            <person name="Jouanno E."/>
            <person name="Herpin A."/>
            <person name="Louis A."/>
            <person name="Berthelot C."/>
            <person name="Parey E."/>
            <person name="Roest-Crollius H."/>
            <person name="Braasch I."/>
            <person name="Postlethwait J."/>
            <person name="Robinson-Rechavi M."/>
            <person name="Echchiki A."/>
            <person name="Begum T."/>
            <person name="Montfort J."/>
            <person name="Schartl M."/>
            <person name="Bobe J."/>
            <person name="Guiguen Y."/>
        </authorList>
    </citation>
    <scope>NUCLEOTIDE SEQUENCE [LARGE SCALE GENOMIC DNA]</scope>
    <source>
        <strain evidence="1">M_S1</strain>
        <tissue evidence="1">Blood</tissue>
    </source>
</reference>
<dbReference type="EMBL" id="JAAGNN010000002">
    <property type="protein sequence ID" value="KAF4092342.1"/>
    <property type="molecule type" value="Genomic_DNA"/>
</dbReference>
<sequence>MFRILRIRYFDHIRNEEVLQRSKLPTLSKIIARRHLRLAGHVIRMDENRIPKKAFRWVPPGGRRDRGRPRLTWRRTFINNLKTLNIPWDEAEDLAFNRTQWRALLLNADRLDRAEYCIARNVSKTSQKQVPV</sequence>
<dbReference type="AlphaFoldDB" id="A0A7J6BBC4"/>
<dbReference type="Proteomes" id="UP000593565">
    <property type="component" value="Unassembled WGS sequence"/>
</dbReference>
<evidence type="ECO:0000313" key="2">
    <source>
        <dbReference type="Proteomes" id="UP000593565"/>
    </source>
</evidence>
<evidence type="ECO:0008006" key="3">
    <source>
        <dbReference type="Google" id="ProtNLM"/>
    </source>
</evidence>
<proteinExistence type="predicted"/>
<gene>
    <name evidence="1" type="ORF">AMELA_G00019950</name>
</gene>
<organism evidence="1 2">
    <name type="scientific">Ameiurus melas</name>
    <name type="common">Black bullhead</name>
    <name type="synonym">Silurus melas</name>
    <dbReference type="NCBI Taxonomy" id="219545"/>
    <lineage>
        <taxon>Eukaryota</taxon>
        <taxon>Metazoa</taxon>
        <taxon>Chordata</taxon>
        <taxon>Craniata</taxon>
        <taxon>Vertebrata</taxon>
        <taxon>Euteleostomi</taxon>
        <taxon>Actinopterygii</taxon>
        <taxon>Neopterygii</taxon>
        <taxon>Teleostei</taxon>
        <taxon>Ostariophysi</taxon>
        <taxon>Siluriformes</taxon>
        <taxon>Ictaluridae</taxon>
        <taxon>Ameiurus</taxon>
    </lineage>
</organism>
<evidence type="ECO:0000313" key="1">
    <source>
        <dbReference type="EMBL" id="KAF4092342.1"/>
    </source>
</evidence>
<protein>
    <recommendedName>
        <fullName evidence="3">Endonuclease-reverse transcriptase</fullName>
    </recommendedName>
</protein>
<keyword evidence="2" id="KW-1185">Reference proteome</keyword>